<dbReference type="Proteomes" id="UP000594621">
    <property type="component" value="Chromosome"/>
</dbReference>
<evidence type="ECO:0000256" key="3">
    <source>
        <dbReference type="PROSITE-ProRule" id="PRU00339"/>
    </source>
</evidence>
<reference evidence="5 6" key="1">
    <citation type="submission" date="2020-09" db="EMBL/GenBank/DDBJ databases">
        <title>Complete genomes of bradyrhizobia occurring on native shrubby legumes in Australia.</title>
        <authorList>
            <person name="Lafay B."/>
        </authorList>
    </citation>
    <scope>NUCLEOTIDE SEQUENCE [LARGE SCALE GENOMIC DNA]</scope>
    <source>
        <strain evidence="5 6">BDV5040</strain>
    </source>
</reference>
<dbReference type="Gene3D" id="1.25.40.10">
    <property type="entry name" value="Tetratricopeptide repeat domain"/>
    <property type="match status" value="2"/>
</dbReference>
<keyword evidence="2 3" id="KW-0802">TPR repeat</keyword>
<gene>
    <name evidence="5" type="ORF">IC761_28810</name>
</gene>
<evidence type="ECO:0000313" key="5">
    <source>
        <dbReference type="EMBL" id="QPF90466.1"/>
    </source>
</evidence>
<name>A0A7S9GZ28_9BRAD</name>
<dbReference type="SUPFAM" id="SSF48452">
    <property type="entry name" value="TPR-like"/>
    <property type="match status" value="1"/>
</dbReference>
<dbReference type="EMBL" id="CP061379">
    <property type="protein sequence ID" value="QPF90466.1"/>
    <property type="molecule type" value="Genomic_DNA"/>
</dbReference>
<dbReference type="AlphaFoldDB" id="A0A7S9GZ28"/>
<dbReference type="KEGG" id="bcou:IC761_28810"/>
<keyword evidence="6" id="KW-1185">Reference proteome</keyword>
<feature type="repeat" description="TPR" evidence="3">
    <location>
        <begin position="454"/>
        <end position="487"/>
    </location>
</feature>
<dbReference type="PANTHER" id="PTHR44858">
    <property type="entry name" value="TETRATRICOPEPTIDE REPEAT PROTEIN 6"/>
    <property type="match status" value="1"/>
</dbReference>
<evidence type="ECO:0000313" key="6">
    <source>
        <dbReference type="Proteomes" id="UP000594621"/>
    </source>
</evidence>
<organism evidence="5 6">
    <name type="scientific">Bradyrhizobium commune</name>
    <dbReference type="NCBI Taxonomy" id="83627"/>
    <lineage>
        <taxon>Bacteria</taxon>
        <taxon>Pseudomonadati</taxon>
        <taxon>Pseudomonadota</taxon>
        <taxon>Alphaproteobacteria</taxon>
        <taxon>Hyphomicrobiales</taxon>
        <taxon>Nitrobacteraceae</taxon>
        <taxon>Bradyrhizobium</taxon>
    </lineage>
</organism>
<feature type="domain" description="CHAT" evidence="4">
    <location>
        <begin position="125"/>
        <end position="368"/>
    </location>
</feature>
<evidence type="ECO:0000256" key="2">
    <source>
        <dbReference type="ARBA" id="ARBA00022803"/>
    </source>
</evidence>
<evidence type="ECO:0000256" key="1">
    <source>
        <dbReference type="ARBA" id="ARBA00022737"/>
    </source>
</evidence>
<sequence>MPLAEYEDFELEIGSYLPAGGGPQQYYGRVVKSPGGEAPRSQVKFWFSAPGELAKLRGELESAVLEIDEKNFQGPKTRGEQVLRDFGRGVFRSVFTEVPLIQQVYDRSKGAAQDLRIKLRIEAAELAGLPWEYLFDESDVQGFVSLTRPVVRHLDTAGGVGRMGVKGPLRILGMIADPATSDWPKLDVVRERDRINKGIDTLQHDGRVDFQWVPGGTGKDLMKKLLEGEWHIFHFIGHGGVDEALPGFAADSFDERGFVVMVDEDGKPVKKFASDLATMLTEARRSLRLIVLNCCESARINVGDRFGNPAIGLMKTGWLPAVVAMQFPITDSAAISMSEGFYAALAGNRPIDDAVTLARKFIQQKSRVEWGIPVLYMRSSDGKIFDVVQASPPIAGRAAGGNPSREALLRARDEFMDALTVAPATIETLEDLTRRGQELHSLLADDNELSVRLAKVYYDLGTLQHKQKLFARAAASFAYMLKLDPTKPEYFVRRANLNVTMGLYENALNDITEAIKLKPDNAEFYWNKGIVSMTAAGTDDKRGYVEEAIKSFGTAITLNENEPKYFVSRANAQAQVKDLAKAQSDMDSAIALAPDNLDLLVHKAKIVAQIV</sequence>
<dbReference type="InterPro" id="IPR019734">
    <property type="entry name" value="TPR_rpt"/>
</dbReference>
<accession>A0A7S9GZ28</accession>
<dbReference type="Pfam" id="PF12770">
    <property type="entry name" value="CHAT"/>
    <property type="match status" value="1"/>
</dbReference>
<keyword evidence="1" id="KW-0677">Repeat</keyword>
<dbReference type="Pfam" id="PF13181">
    <property type="entry name" value="TPR_8"/>
    <property type="match status" value="1"/>
</dbReference>
<dbReference type="InterPro" id="IPR050498">
    <property type="entry name" value="Ycf3"/>
</dbReference>
<dbReference type="InterPro" id="IPR011990">
    <property type="entry name" value="TPR-like_helical_dom_sf"/>
</dbReference>
<proteinExistence type="predicted"/>
<protein>
    <submittedName>
        <fullName evidence="5">CHAT domain-containing protein</fullName>
    </submittedName>
</protein>
<dbReference type="PANTHER" id="PTHR44858:SF1">
    <property type="entry name" value="UDP-N-ACETYLGLUCOSAMINE--PEPTIDE N-ACETYLGLUCOSAMINYLTRANSFERASE SPINDLY-RELATED"/>
    <property type="match status" value="1"/>
</dbReference>
<dbReference type="InterPro" id="IPR024983">
    <property type="entry name" value="CHAT_dom"/>
</dbReference>
<dbReference type="PROSITE" id="PS50005">
    <property type="entry name" value="TPR"/>
    <property type="match status" value="2"/>
</dbReference>
<dbReference type="SMART" id="SM00028">
    <property type="entry name" value="TPR"/>
    <property type="match status" value="3"/>
</dbReference>
<feature type="repeat" description="TPR" evidence="3">
    <location>
        <begin position="488"/>
        <end position="521"/>
    </location>
</feature>
<dbReference type="RefSeq" id="WP_195800055.1">
    <property type="nucleotide sequence ID" value="NZ_CP061379.1"/>
</dbReference>
<evidence type="ECO:0000259" key="4">
    <source>
        <dbReference type="Pfam" id="PF12770"/>
    </source>
</evidence>